<protein>
    <submittedName>
        <fullName evidence="1">Uncharacterized protein</fullName>
    </submittedName>
</protein>
<dbReference type="EMBL" id="QNQT01000002">
    <property type="protein sequence ID" value="RDU37634.1"/>
    <property type="molecule type" value="Genomic_DNA"/>
</dbReference>
<proteinExistence type="predicted"/>
<organism evidence="1 2">
    <name type="scientific">Neobacillus piezotolerans</name>
    <dbReference type="NCBI Taxonomy" id="2259171"/>
    <lineage>
        <taxon>Bacteria</taxon>
        <taxon>Bacillati</taxon>
        <taxon>Bacillota</taxon>
        <taxon>Bacilli</taxon>
        <taxon>Bacillales</taxon>
        <taxon>Bacillaceae</taxon>
        <taxon>Neobacillus</taxon>
    </lineage>
</organism>
<name>A0A3D8GT40_9BACI</name>
<gene>
    <name evidence="1" type="ORF">DRW41_07265</name>
</gene>
<dbReference type="Proteomes" id="UP000257144">
    <property type="component" value="Unassembled WGS sequence"/>
</dbReference>
<dbReference type="AlphaFoldDB" id="A0A3D8GT40"/>
<reference evidence="1 2" key="1">
    <citation type="submission" date="2018-07" db="EMBL/GenBank/DDBJ databases">
        <title>Bacillus sp. YLB-04 draft genome sequence.</title>
        <authorList>
            <person name="Yu L."/>
            <person name="Tang X."/>
        </authorList>
    </citation>
    <scope>NUCLEOTIDE SEQUENCE [LARGE SCALE GENOMIC DNA]</scope>
    <source>
        <strain evidence="1 2">YLB-04</strain>
    </source>
</reference>
<sequence>MRNAVLTAGFLILAICLSIFFTLAPGEEDRQRAARNSNASDELEELGEGIRLGMNKEEVIRLWGEQPANFDGVMDGNVYTAFQFRTGQWDITGPKEIVIIGREAHQFGKTGKIIFVFWNEQDKAGDVAICYRTEESEKFRSFYTGDAGKDKACGTDGYIIVKDSGMFFVKEEEAPLFKNAQEAESYFGSRGEYLGTQIEFVKETKVKEFLKTGDKAKIWYELKNMASKGETLLIKELFIMDSSLEKKD</sequence>
<evidence type="ECO:0000313" key="1">
    <source>
        <dbReference type="EMBL" id="RDU37634.1"/>
    </source>
</evidence>
<keyword evidence="2" id="KW-1185">Reference proteome</keyword>
<evidence type="ECO:0000313" key="2">
    <source>
        <dbReference type="Proteomes" id="UP000257144"/>
    </source>
</evidence>
<comment type="caution">
    <text evidence="1">The sequence shown here is derived from an EMBL/GenBank/DDBJ whole genome shotgun (WGS) entry which is preliminary data.</text>
</comment>
<dbReference type="OrthoDB" id="2841931at2"/>
<accession>A0A3D8GT40</accession>
<dbReference type="RefSeq" id="WP_115451305.1">
    <property type="nucleotide sequence ID" value="NZ_QNQT01000002.1"/>
</dbReference>